<dbReference type="RefSeq" id="XP_068350924.1">
    <property type="nucleotide sequence ID" value="XM_068494726.1"/>
</dbReference>
<dbReference type="AlphaFoldDB" id="A0A1J4JJT7"/>
<feature type="compositionally biased region" description="Low complexity" evidence="1">
    <location>
        <begin position="122"/>
        <end position="150"/>
    </location>
</feature>
<organism evidence="2 3">
    <name type="scientific">Tritrichomonas foetus</name>
    <dbReference type="NCBI Taxonomy" id="1144522"/>
    <lineage>
        <taxon>Eukaryota</taxon>
        <taxon>Metamonada</taxon>
        <taxon>Parabasalia</taxon>
        <taxon>Tritrichomonadida</taxon>
        <taxon>Tritrichomonadidae</taxon>
        <taxon>Tritrichomonas</taxon>
    </lineage>
</organism>
<feature type="compositionally biased region" description="Low complexity" evidence="1">
    <location>
        <begin position="82"/>
        <end position="94"/>
    </location>
</feature>
<evidence type="ECO:0000256" key="1">
    <source>
        <dbReference type="SAM" id="MobiDB-lite"/>
    </source>
</evidence>
<dbReference type="VEuPathDB" id="TrichDB:TRFO_09200"/>
<dbReference type="EMBL" id="MLAK01001093">
    <property type="protein sequence ID" value="OHS97787.1"/>
    <property type="molecule type" value="Genomic_DNA"/>
</dbReference>
<comment type="caution">
    <text evidence="2">The sequence shown here is derived from an EMBL/GenBank/DDBJ whole genome shotgun (WGS) entry which is preliminary data.</text>
</comment>
<dbReference type="GeneID" id="94829430"/>
<accession>A0A1J4JJT7</accession>
<evidence type="ECO:0000313" key="2">
    <source>
        <dbReference type="EMBL" id="OHS97787.1"/>
    </source>
</evidence>
<proteinExistence type="predicted"/>
<name>A0A1J4JJT7_9EUKA</name>
<sequence>MSELLNDISYLVRGDKLPTRSQISSMTNEEKERLFTEQQEILSQFRQQAITEVNLIRKRLRLLNEAITNEITRQKEGNDRPNNTNIINHKNSNNWGPSATAANKNLIRQRNASTKDQKQSKISEASSTASISRQSSASLNSHSNSSTMKITTKKKITLQQSSRPTQQEIRSKLNRKLKEQLVDLKSPPPQRRKKVLNK</sequence>
<reference evidence="2" key="1">
    <citation type="submission" date="2016-10" db="EMBL/GenBank/DDBJ databases">
        <authorList>
            <person name="Benchimol M."/>
            <person name="Almeida L.G."/>
            <person name="Vasconcelos A.T."/>
            <person name="Perreira-Neves A."/>
            <person name="Rosa I.A."/>
            <person name="Tasca T."/>
            <person name="Bogo M.R."/>
            <person name="de Souza W."/>
        </authorList>
    </citation>
    <scope>NUCLEOTIDE SEQUENCE [LARGE SCALE GENOMIC DNA]</scope>
    <source>
        <strain evidence="2">K</strain>
    </source>
</reference>
<dbReference type="Proteomes" id="UP000179807">
    <property type="component" value="Unassembled WGS sequence"/>
</dbReference>
<feature type="region of interest" description="Disordered" evidence="1">
    <location>
        <begin position="73"/>
        <end position="198"/>
    </location>
</feature>
<evidence type="ECO:0000313" key="3">
    <source>
        <dbReference type="Proteomes" id="UP000179807"/>
    </source>
</evidence>
<keyword evidence="3" id="KW-1185">Reference proteome</keyword>
<feature type="compositionally biased region" description="Polar residues" evidence="1">
    <location>
        <begin position="95"/>
        <end position="112"/>
    </location>
</feature>
<gene>
    <name evidence="2" type="ORF">TRFO_09200</name>
</gene>
<protein>
    <submittedName>
        <fullName evidence="2">Uncharacterized protein</fullName>
    </submittedName>
</protein>